<evidence type="ECO:0000256" key="5">
    <source>
        <dbReference type="ARBA" id="ARBA00022692"/>
    </source>
</evidence>
<dbReference type="InterPro" id="IPR051906">
    <property type="entry name" value="TolC-like"/>
</dbReference>
<dbReference type="PANTHER" id="PTHR30026:SF20">
    <property type="entry name" value="OUTER MEMBRANE PROTEIN TOLC"/>
    <property type="match status" value="1"/>
</dbReference>
<dbReference type="GO" id="GO:0009279">
    <property type="term" value="C:cell outer membrane"/>
    <property type="evidence" value="ECO:0007669"/>
    <property type="project" value="UniProtKB-SubCell"/>
</dbReference>
<dbReference type="GO" id="GO:0015288">
    <property type="term" value="F:porin activity"/>
    <property type="evidence" value="ECO:0007669"/>
    <property type="project" value="TreeGrafter"/>
</dbReference>
<evidence type="ECO:0008006" key="10">
    <source>
        <dbReference type="Google" id="ProtNLM"/>
    </source>
</evidence>
<keyword evidence="4" id="KW-1134">Transmembrane beta strand</keyword>
<evidence type="ECO:0000256" key="1">
    <source>
        <dbReference type="ARBA" id="ARBA00004442"/>
    </source>
</evidence>
<organism evidence="9">
    <name type="scientific">uncultured Gemmatimonadaceae bacterium</name>
    <dbReference type="NCBI Taxonomy" id="246130"/>
    <lineage>
        <taxon>Bacteria</taxon>
        <taxon>Pseudomonadati</taxon>
        <taxon>Gemmatimonadota</taxon>
        <taxon>Gemmatimonadia</taxon>
        <taxon>Gemmatimonadales</taxon>
        <taxon>Gemmatimonadaceae</taxon>
        <taxon>environmental samples</taxon>
    </lineage>
</organism>
<feature type="signal peptide" evidence="8">
    <location>
        <begin position="1"/>
        <end position="20"/>
    </location>
</feature>
<evidence type="ECO:0000256" key="6">
    <source>
        <dbReference type="ARBA" id="ARBA00023136"/>
    </source>
</evidence>
<reference evidence="9" key="1">
    <citation type="submission" date="2020-02" db="EMBL/GenBank/DDBJ databases">
        <authorList>
            <person name="Meier V. D."/>
        </authorList>
    </citation>
    <scope>NUCLEOTIDE SEQUENCE</scope>
    <source>
        <strain evidence="9">AVDCRST_MAG11</strain>
    </source>
</reference>
<evidence type="ECO:0000256" key="4">
    <source>
        <dbReference type="ARBA" id="ARBA00022452"/>
    </source>
</evidence>
<evidence type="ECO:0000256" key="7">
    <source>
        <dbReference type="ARBA" id="ARBA00023237"/>
    </source>
</evidence>
<dbReference type="EMBL" id="CADCTU010000579">
    <property type="protein sequence ID" value="CAA9333967.1"/>
    <property type="molecule type" value="Genomic_DNA"/>
</dbReference>
<dbReference type="InterPro" id="IPR003423">
    <property type="entry name" value="OMP_efflux"/>
</dbReference>
<accession>A0A6J4LIA1</accession>
<keyword evidence="8" id="KW-0732">Signal</keyword>
<evidence type="ECO:0000256" key="8">
    <source>
        <dbReference type="SAM" id="SignalP"/>
    </source>
</evidence>
<gene>
    <name evidence="9" type="ORF">AVDCRST_MAG11-2608</name>
</gene>
<evidence type="ECO:0000256" key="3">
    <source>
        <dbReference type="ARBA" id="ARBA00022448"/>
    </source>
</evidence>
<protein>
    <recommendedName>
        <fullName evidence="10">TolC family protein</fullName>
    </recommendedName>
</protein>
<name>A0A6J4LIA1_9BACT</name>
<feature type="non-terminal residue" evidence="9">
    <location>
        <position position="1"/>
    </location>
</feature>
<dbReference type="Gene3D" id="1.20.1600.10">
    <property type="entry name" value="Outer membrane efflux proteins (OEP)"/>
    <property type="match status" value="1"/>
</dbReference>
<comment type="similarity">
    <text evidence="2">Belongs to the outer membrane factor (OMF) (TC 1.B.17) family.</text>
</comment>
<proteinExistence type="inferred from homology"/>
<dbReference type="GO" id="GO:0015562">
    <property type="term" value="F:efflux transmembrane transporter activity"/>
    <property type="evidence" value="ECO:0007669"/>
    <property type="project" value="InterPro"/>
</dbReference>
<evidence type="ECO:0000313" key="9">
    <source>
        <dbReference type="EMBL" id="CAA9333967.1"/>
    </source>
</evidence>
<comment type="subcellular location">
    <subcellularLocation>
        <location evidence="1">Cell outer membrane</location>
    </subcellularLocation>
</comment>
<keyword evidence="6" id="KW-0472">Membrane</keyword>
<sequence length="496" mass="53298">LPMRLPLLAVLALVAGPVAAQTPAPAPGAAAPAAAPTVVATLTLDEAVSLARRNNPQHLSTLNDRRVASSQLRSAFGAFVPSVQAQFGSQYREGLQQLVAGQRFGAPSDQISSSYDLSLQAQYGVATVITPRLQRANVSAADAAAAGSTQRLRAAVTQQYINVLQQTARAALQDTLLATAQAQLALAKARADVGAVTPLDVRRAEVGVGQQEVAALQARNQIEIEKVRLFQQMGVPQPANVQLTTRFDVVDPNVNLEELLATARRSNPTLEETRSRERVASLSYRNAQAQYAPTLSLSSGIGGYTNQYTDNGFVVDQALSAERGRCAAQAGNDPTQVAACRTLTLTPAQSDAAIAENRKFPFQFQRNPISVAAFLTIPLFNGFQREQRVQEAAATRNDARYTVRAQQLQIEGDVTAASLNLNAARQTVALQERNAATARQALTLAQERYRVGLNTFVDVAQSRGDYERAENDRINAIYEYHKAFAALEGAVGRPIR</sequence>
<dbReference type="SUPFAM" id="SSF56954">
    <property type="entry name" value="Outer membrane efflux proteins (OEP)"/>
    <property type="match status" value="1"/>
</dbReference>
<keyword evidence="7" id="KW-0998">Cell outer membrane</keyword>
<dbReference type="AlphaFoldDB" id="A0A6J4LIA1"/>
<evidence type="ECO:0000256" key="2">
    <source>
        <dbReference type="ARBA" id="ARBA00007613"/>
    </source>
</evidence>
<keyword evidence="5" id="KW-0812">Transmembrane</keyword>
<dbReference type="PANTHER" id="PTHR30026">
    <property type="entry name" value="OUTER MEMBRANE PROTEIN TOLC"/>
    <property type="match status" value="1"/>
</dbReference>
<dbReference type="Pfam" id="PF02321">
    <property type="entry name" value="OEP"/>
    <property type="match status" value="2"/>
</dbReference>
<dbReference type="GO" id="GO:1990281">
    <property type="term" value="C:efflux pump complex"/>
    <property type="evidence" value="ECO:0007669"/>
    <property type="project" value="TreeGrafter"/>
</dbReference>
<keyword evidence="3" id="KW-0813">Transport</keyword>
<feature type="chain" id="PRO_5027002904" description="TolC family protein" evidence="8">
    <location>
        <begin position="21"/>
        <end position="496"/>
    </location>
</feature>